<protein>
    <submittedName>
        <fullName evidence="1">Uncharacterized protein</fullName>
    </submittedName>
</protein>
<name>X0GPE2_FUSOX</name>
<dbReference type="HOGENOM" id="CLU_3193945_0_0_1"/>
<reference evidence="1" key="1">
    <citation type="submission" date="2011-11" db="EMBL/GenBank/DDBJ databases">
        <title>The Genome Sequence of Fusarium oxysporum PHW808.</title>
        <authorList>
            <consortium name="The Broad Institute Genome Sequencing Platform"/>
            <person name="Ma L.-J."/>
            <person name="Gale L.R."/>
            <person name="Schwartz D.C."/>
            <person name="Zhou S."/>
            <person name="Corby-Kistler H."/>
            <person name="Young S.K."/>
            <person name="Zeng Q."/>
            <person name="Gargeya S."/>
            <person name="Fitzgerald M."/>
            <person name="Haas B."/>
            <person name="Abouelleil A."/>
            <person name="Alvarado L."/>
            <person name="Arachchi H.M."/>
            <person name="Berlin A."/>
            <person name="Brown A."/>
            <person name="Chapman S.B."/>
            <person name="Chen Z."/>
            <person name="Dunbar C."/>
            <person name="Freedman E."/>
            <person name="Gearin G."/>
            <person name="Goldberg J."/>
            <person name="Griggs A."/>
            <person name="Gujja S."/>
            <person name="Heiman D."/>
            <person name="Howarth C."/>
            <person name="Larson L."/>
            <person name="Lui A."/>
            <person name="MacDonald P.J.P."/>
            <person name="Montmayeur A."/>
            <person name="Murphy C."/>
            <person name="Neiman D."/>
            <person name="Pearson M."/>
            <person name="Priest M."/>
            <person name="Roberts A."/>
            <person name="Saif S."/>
            <person name="Shea T."/>
            <person name="Shenoy N."/>
            <person name="Sisk P."/>
            <person name="Stolte C."/>
            <person name="Sykes S."/>
            <person name="Wortman J."/>
            <person name="Nusbaum C."/>
            <person name="Birren B."/>
        </authorList>
    </citation>
    <scope>NUCLEOTIDE SEQUENCE [LARGE SCALE GENOMIC DNA]</scope>
    <source>
        <strain evidence="1">54008</strain>
    </source>
</reference>
<dbReference type="EMBL" id="JH659187">
    <property type="protein sequence ID" value="EXL65178.1"/>
    <property type="molecule type" value="Genomic_DNA"/>
</dbReference>
<dbReference type="Proteomes" id="UP000030676">
    <property type="component" value="Unassembled WGS sequence"/>
</dbReference>
<dbReference type="AlphaFoldDB" id="X0GPE2"/>
<accession>X0GPE2</accession>
<feature type="non-terminal residue" evidence="1">
    <location>
        <position position="1"/>
    </location>
</feature>
<gene>
    <name evidence="1" type="ORF">FOPG_18589</name>
</gene>
<sequence length="46" mass="4802">KSESFHDLHHVVVGGVVSIIPESGITGVGNCEVAFNINQAVKSVLN</sequence>
<evidence type="ECO:0000313" key="1">
    <source>
        <dbReference type="EMBL" id="EXL65178.1"/>
    </source>
</evidence>
<proteinExistence type="predicted"/>
<organism evidence="1">
    <name type="scientific">Fusarium oxysporum f. sp. conglutinans race 2 54008</name>
    <dbReference type="NCBI Taxonomy" id="1089457"/>
    <lineage>
        <taxon>Eukaryota</taxon>
        <taxon>Fungi</taxon>
        <taxon>Dikarya</taxon>
        <taxon>Ascomycota</taxon>
        <taxon>Pezizomycotina</taxon>
        <taxon>Sordariomycetes</taxon>
        <taxon>Hypocreomycetidae</taxon>
        <taxon>Hypocreales</taxon>
        <taxon>Nectriaceae</taxon>
        <taxon>Fusarium</taxon>
        <taxon>Fusarium oxysporum species complex</taxon>
    </lineage>
</organism>
<reference evidence="1" key="2">
    <citation type="submission" date="2012-05" db="EMBL/GenBank/DDBJ databases">
        <title>The Genome Annotation of Fusarium oxysporum PHW808.</title>
        <authorList>
            <consortium name="The Broad Institute Genomics Platform"/>
            <person name="Ma L.-J."/>
            <person name="Corby-Kistler H."/>
            <person name="Broz K."/>
            <person name="Gale L.R."/>
            <person name="Jonkers W."/>
            <person name="O'Donnell K."/>
            <person name="Ploetz R."/>
            <person name="Steinberg C."/>
            <person name="Schwartz D.C."/>
            <person name="VanEtten H."/>
            <person name="Zhou S."/>
            <person name="Young S.K."/>
            <person name="Zeng Q."/>
            <person name="Gargeya S."/>
            <person name="Fitzgerald M."/>
            <person name="Abouelleil A."/>
            <person name="Alvarado L."/>
            <person name="Chapman S.B."/>
            <person name="Gainer-Dewar J."/>
            <person name="Goldberg J."/>
            <person name="Griggs A."/>
            <person name="Gujja S."/>
            <person name="Hansen M."/>
            <person name="Howarth C."/>
            <person name="Imamovic A."/>
            <person name="Ireland A."/>
            <person name="Larimer J."/>
            <person name="McCowan C."/>
            <person name="Murphy C."/>
            <person name="Pearson M."/>
            <person name="Poon T.W."/>
            <person name="Priest M."/>
            <person name="Roberts A."/>
            <person name="Saif S."/>
            <person name="Shea T."/>
            <person name="Sykes S."/>
            <person name="Wortman J."/>
            <person name="Nusbaum C."/>
            <person name="Birren B."/>
        </authorList>
    </citation>
    <scope>NUCLEOTIDE SEQUENCE</scope>
    <source>
        <strain evidence="1">54008</strain>
    </source>
</reference>